<dbReference type="InterPro" id="IPR048466">
    <property type="entry name" value="DNA_pol3_delta-like_C"/>
</dbReference>
<evidence type="ECO:0000256" key="7">
    <source>
        <dbReference type="ARBA" id="ARBA00034754"/>
    </source>
</evidence>
<dbReference type="GO" id="GO:0006261">
    <property type="term" value="P:DNA-templated DNA replication"/>
    <property type="evidence" value="ECO:0007669"/>
    <property type="project" value="TreeGrafter"/>
</dbReference>
<dbReference type="Pfam" id="PF06144">
    <property type="entry name" value="DNA_pol3_delta"/>
    <property type="match status" value="1"/>
</dbReference>
<dbReference type="GO" id="GO:0003887">
    <property type="term" value="F:DNA-directed DNA polymerase activity"/>
    <property type="evidence" value="ECO:0007669"/>
    <property type="project" value="UniProtKB-KW"/>
</dbReference>
<feature type="domain" description="DNA polymerase III delta subunit-like C-terminal" evidence="10">
    <location>
        <begin position="230"/>
        <end position="340"/>
    </location>
</feature>
<keyword evidence="4" id="KW-0548">Nucleotidyltransferase</keyword>
<name>A0A1G8GEX5_9CLOT</name>
<gene>
    <name evidence="11" type="ORF">SAMN05421804_101238</name>
</gene>
<dbReference type="RefSeq" id="WP_031573025.1">
    <property type="nucleotide sequence ID" value="NZ_FNDZ01000001.1"/>
</dbReference>
<dbReference type="Gene3D" id="1.20.272.10">
    <property type="match status" value="1"/>
</dbReference>
<dbReference type="SUPFAM" id="SSF52540">
    <property type="entry name" value="P-loop containing nucleoside triphosphate hydrolases"/>
    <property type="match status" value="1"/>
</dbReference>
<evidence type="ECO:0000256" key="5">
    <source>
        <dbReference type="ARBA" id="ARBA00022705"/>
    </source>
</evidence>
<dbReference type="GO" id="GO:0003677">
    <property type="term" value="F:DNA binding"/>
    <property type="evidence" value="ECO:0007669"/>
    <property type="project" value="InterPro"/>
</dbReference>
<evidence type="ECO:0000259" key="9">
    <source>
        <dbReference type="Pfam" id="PF06144"/>
    </source>
</evidence>
<keyword evidence="3" id="KW-0808">Transferase</keyword>
<evidence type="ECO:0000256" key="6">
    <source>
        <dbReference type="ARBA" id="ARBA00022932"/>
    </source>
</evidence>
<dbReference type="EC" id="2.7.7.7" evidence="1"/>
<dbReference type="PANTHER" id="PTHR34388:SF1">
    <property type="entry name" value="DNA POLYMERASE III SUBUNIT DELTA"/>
    <property type="match status" value="1"/>
</dbReference>
<dbReference type="Proteomes" id="UP000183255">
    <property type="component" value="Unassembled WGS sequence"/>
</dbReference>
<evidence type="ECO:0000256" key="1">
    <source>
        <dbReference type="ARBA" id="ARBA00012417"/>
    </source>
</evidence>
<dbReference type="GO" id="GO:0009360">
    <property type="term" value="C:DNA polymerase III complex"/>
    <property type="evidence" value="ECO:0007669"/>
    <property type="project" value="InterPro"/>
</dbReference>
<dbReference type="Gene3D" id="3.40.50.300">
    <property type="entry name" value="P-loop containing nucleotide triphosphate hydrolases"/>
    <property type="match status" value="1"/>
</dbReference>
<evidence type="ECO:0000313" key="11">
    <source>
        <dbReference type="EMBL" id="SDH92896.1"/>
    </source>
</evidence>
<dbReference type="InterPro" id="IPR010372">
    <property type="entry name" value="DNA_pol3_delta_N"/>
</dbReference>
<dbReference type="Pfam" id="PF21694">
    <property type="entry name" value="DNA_pol3_delta_C"/>
    <property type="match status" value="1"/>
</dbReference>
<evidence type="ECO:0000313" key="12">
    <source>
        <dbReference type="Proteomes" id="UP000183255"/>
    </source>
</evidence>
<comment type="catalytic activity">
    <reaction evidence="8">
        <text>DNA(n) + a 2'-deoxyribonucleoside 5'-triphosphate = DNA(n+1) + diphosphate</text>
        <dbReference type="Rhea" id="RHEA:22508"/>
        <dbReference type="Rhea" id="RHEA-COMP:17339"/>
        <dbReference type="Rhea" id="RHEA-COMP:17340"/>
        <dbReference type="ChEBI" id="CHEBI:33019"/>
        <dbReference type="ChEBI" id="CHEBI:61560"/>
        <dbReference type="ChEBI" id="CHEBI:173112"/>
        <dbReference type="EC" id="2.7.7.7"/>
    </reaction>
</comment>
<evidence type="ECO:0000256" key="2">
    <source>
        <dbReference type="ARBA" id="ARBA00017703"/>
    </source>
</evidence>
<protein>
    <recommendedName>
        <fullName evidence="2">DNA polymerase III subunit delta</fullName>
        <ecNumber evidence="1">2.7.7.7</ecNumber>
    </recommendedName>
</protein>
<keyword evidence="6" id="KW-0239">DNA-directed DNA polymerase</keyword>
<dbReference type="InterPro" id="IPR027417">
    <property type="entry name" value="P-loop_NTPase"/>
</dbReference>
<dbReference type="PANTHER" id="PTHR34388">
    <property type="entry name" value="DNA POLYMERASE III SUBUNIT DELTA"/>
    <property type="match status" value="1"/>
</dbReference>
<sequence length="348" mass="40413">MELTAVKEFVNKNQKRAYFLYAEDEQLLFQIRDLLRKRVIGDDNSMSHIKLDANRCTPLDLENALNTYSMFQEDILVELSNCNFMESSTQHAMKEIIEEYLKNPREDLYFFATYKYENDLSKKNSYLDGLKKKINALSFIESIDSLKQKGMVSLIEDLFVKQNVQVSKNIPVFIGEVFRGNSLQLEKEIEKLIAYTDGGEIRKEDVLAIMEVSDERHVMNLLDLIFTERGLGRNIKEILNLINDLLYRGEKPEMIIGLVGSRLRMLFKVKILHDRSASSQEIMKHLRTGSAWYADRISKVSGSLSFKEYNKLFHVLLEHEYMLKTTSVESSALLEMMIISMVNSRDVK</sequence>
<dbReference type="InterPro" id="IPR005790">
    <property type="entry name" value="DNA_polIII_delta"/>
</dbReference>
<organism evidence="11 12">
    <name type="scientific">Proteiniclasticum ruminis</name>
    <dbReference type="NCBI Taxonomy" id="398199"/>
    <lineage>
        <taxon>Bacteria</taxon>
        <taxon>Bacillati</taxon>
        <taxon>Bacillota</taxon>
        <taxon>Clostridia</taxon>
        <taxon>Eubacteriales</taxon>
        <taxon>Clostridiaceae</taxon>
        <taxon>Proteiniclasticum</taxon>
    </lineage>
</organism>
<dbReference type="AlphaFoldDB" id="A0A1G8GEX5"/>
<proteinExistence type="inferred from homology"/>
<accession>A0A1G8GEX5</accession>
<feature type="domain" description="DNA polymerase III delta N-terminal" evidence="9">
    <location>
        <begin position="18"/>
        <end position="137"/>
    </location>
</feature>
<dbReference type="EMBL" id="FNDZ01000001">
    <property type="protein sequence ID" value="SDH92896.1"/>
    <property type="molecule type" value="Genomic_DNA"/>
</dbReference>
<dbReference type="InterPro" id="IPR008921">
    <property type="entry name" value="DNA_pol3_clamp-load_cplx_C"/>
</dbReference>
<evidence type="ECO:0000256" key="8">
    <source>
        <dbReference type="ARBA" id="ARBA00049244"/>
    </source>
</evidence>
<dbReference type="NCBIfam" id="TIGR01128">
    <property type="entry name" value="holA"/>
    <property type="match status" value="1"/>
</dbReference>
<evidence type="ECO:0000256" key="3">
    <source>
        <dbReference type="ARBA" id="ARBA00022679"/>
    </source>
</evidence>
<dbReference type="Gene3D" id="1.10.8.60">
    <property type="match status" value="1"/>
</dbReference>
<evidence type="ECO:0000256" key="4">
    <source>
        <dbReference type="ARBA" id="ARBA00022695"/>
    </source>
</evidence>
<keyword evidence="5" id="KW-0235">DNA replication</keyword>
<evidence type="ECO:0000259" key="10">
    <source>
        <dbReference type="Pfam" id="PF21694"/>
    </source>
</evidence>
<dbReference type="SUPFAM" id="SSF48019">
    <property type="entry name" value="post-AAA+ oligomerization domain-like"/>
    <property type="match status" value="1"/>
</dbReference>
<reference evidence="11 12" key="1">
    <citation type="submission" date="2016-10" db="EMBL/GenBank/DDBJ databases">
        <authorList>
            <person name="de Groot N.N."/>
        </authorList>
    </citation>
    <scope>NUCLEOTIDE SEQUENCE [LARGE SCALE GENOMIC DNA]</scope>
    <source>
        <strain evidence="11 12">CGMCC 1.5058</strain>
    </source>
</reference>
<comment type="similarity">
    <text evidence="7">Belongs to the DNA polymerase HolA subunit family.</text>
</comment>